<sequence>MAWQKALLLAILLESIRAIRESVEISEEVRRSVRLRAGQSNESAPEQDVAENEDDDEDEEDAKDDKGEEASSKRLLPGKKHGEAKWMYKTATDGFHDLDKVVESIDAAADDASTKAKRVDSDYAKYRGLMHSTAVTLDGLSLAGEKFKKEVVDYFANAETDKFSPLAMRVPDRDFIPNAEAIEKLRVVEVSEHPCKEPVVFCCAKGMVWSDVRQRTSFGCEASEGGCGGGRLELPAVSRLEGTKDQSEEKKGRCVPKDSAHYFRKSSDWEDENRIEESDLLSDLALLPEAENILAEKLSAANTPKHALVQNVCRNELWVALLNAVDAQLCGTKASTTEPGEGEDEDEEGEANKAKS</sequence>
<evidence type="ECO:0000313" key="2">
    <source>
        <dbReference type="Proteomes" id="UP001642464"/>
    </source>
</evidence>
<name>A0ABP0KB06_9DINO</name>
<reference evidence="1 2" key="1">
    <citation type="submission" date="2024-02" db="EMBL/GenBank/DDBJ databases">
        <authorList>
            <person name="Chen Y."/>
            <person name="Shah S."/>
            <person name="Dougan E. K."/>
            <person name="Thang M."/>
            <person name="Chan C."/>
        </authorList>
    </citation>
    <scope>NUCLEOTIDE SEQUENCE [LARGE SCALE GENOMIC DNA]</scope>
</reference>
<accession>A0ABP0KB06</accession>
<comment type="caution">
    <text evidence="1">The sequence shown here is derived from an EMBL/GenBank/DDBJ whole genome shotgun (WGS) entry which is preliminary data.</text>
</comment>
<dbReference type="EMBL" id="CAXAMM010010702">
    <property type="protein sequence ID" value="CAK9023999.1"/>
    <property type="molecule type" value="Genomic_DNA"/>
</dbReference>
<gene>
    <name evidence="1" type="ORF">SCF082_LOCUS16434</name>
</gene>
<evidence type="ECO:0000313" key="1">
    <source>
        <dbReference type="EMBL" id="CAK9023999.1"/>
    </source>
</evidence>
<proteinExistence type="predicted"/>
<protein>
    <submittedName>
        <fullName evidence="1">Uncharacterized protein</fullName>
    </submittedName>
</protein>
<organism evidence="1 2">
    <name type="scientific">Durusdinium trenchii</name>
    <dbReference type="NCBI Taxonomy" id="1381693"/>
    <lineage>
        <taxon>Eukaryota</taxon>
        <taxon>Sar</taxon>
        <taxon>Alveolata</taxon>
        <taxon>Dinophyceae</taxon>
        <taxon>Suessiales</taxon>
        <taxon>Symbiodiniaceae</taxon>
        <taxon>Durusdinium</taxon>
    </lineage>
</organism>
<dbReference type="Proteomes" id="UP001642464">
    <property type="component" value="Unassembled WGS sequence"/>
</dbReference>
<keyword evidence="2" id="KW-1185">Reference proteome</keyword>